<evidence type="ECO:0000313" key="2">
    <source>
        <dbReference type="EMBL" id="TCT09810.1"/>
    </source>
</evidence>
<dbReference type="Proteomes" id="UP000295678">
    <property type="component" value="Unassembled WGS sequence"/>
</dbReference>
<dbReference type="NCBIfam" id="TIGR03808">
    <property type="entry name" value="RR_plus_rpt_1"/>
    <property type="match status" value="1"/>
</dbReference>
<dbReference type="AlphaFoldDB" id="A0A4R3M8T2"/>
<reference evidence="2 3" key="1">
    <citation type="submission" date="2019-03" db="EMBL/GenBank/DDBJ databases">
        <title>Genomic Encyclopedia of Type Strains, Phase IV (KMG-IV): sequencing the most valuable type-strain genomes for metagenomic binning, comparative biology and taxonomic classification.</title>
        <authorList>
            <person name="Goeker M."/>
        </authorList>
    </citation>
    <scope>NUCLEOTIDE SEQUENCE [LARGE SCALE GENOMIC DNA]</scope>
    <source>
        <strain evidence="2 3">DSM 19345</strain>
    </source>
</reference>
<name>A0A4R3M8T2_9HYPH</name>
<dbReference type="InterPro" id="IPR011050">
    <property type="entry name" value="Pectin_lyase_fold/virulence"/>
</dbReference>
<gene>
    <name evidence="2" type="ORF">EDC22_1064</name>
</gene>
<feature type="domain" description="Right handed beta helix" evidence="1">
    <location>
        <begin position="140"/>
        <end position="211"/>
    </location>
</feature>
<evidence type="ECO:0000313" key="3">
    <source>
        <dbReference type="Proteomes" id="UP000295678"/>
    </source>
</evidence>
<dbReference type="Gene3D" id="2.160.20.10">
    <property type="entry name" value="Single-stranded right-handed beta-helix, Pectin lyase-like"/>
    <property type="match status" value="1"/>
</dbReference>
<accession>A0A4R3M8T2</accession>
<dbReference type="InterPro" id="IPR022444">
    <property type="entry name" value="Cofactor-bd_rpt"/>
</dbReference>
<dbReference type="InterPro" id="IPR039448">
    <property type="entry name" value="Beta_helix"/>
</dbReference>
<dbReference type="RefSeq" id="WP_132806647.1">
    <property type="nucleotide sequence ID" value="NZ_SMAK01000006.1"/>
</dbReference>
<organism evidence="2 3">
    <name type="scientific">Tepidamorphus gemmatus</name>
    <dbReference type="NCBI Taxonomy" id="747076"/>
    <lineage>
        <taxon>Bacteria</taxon>
        <taxon>Pseudomonadati</taxon>
        <taxon>Pseudomonadota</taxon>
        <taxon>Alphaproteobacteria</taxon>
        <taxon>Hyphomicrobiales</taxon>
        <taxon>Tepidamorphaceae</taxon>
        <taxon>Tepidamorphus</taxon>
    </lineage>
</organism>
<dbReference type="InterPro" id="IPR006311">
    <property type="entry name" value="TAT_signal"/>
</dbReference>
<feature type="domain" description="Right handed beta helix" evidence="1">
    <location>
        <begin position="215"/>
        <end position="364"/>
    </location>
</feature>
<dbReference type="OrthoDB" id="9788772at2"/>
<sequence>MIRSTPSTRRSFLVGAGAAVLAPLAPRIVDAQALGIDAARFGIQPDRETDQTAVIQRALDETRLTETPLFLPPGRYAVSGLRLGRGARLAGIPGATRLAAIGGAPLISAEGAERVALDGIVLDGMARDLGSAEGLVDLADVAEVRIADCEVVNSWGDGIMLRRCGGQVRATTVSGARGTGLFSLDGTDLDISHNRVHDCGDNGIMVWQSARQGDGARIANNHVTRIHNRSGGTGQYGNGIVVFRGAGVTISGNRIAECSFSAVRINSGADVIVSGNNCARLGEVAIFVEFGFDGAVVADNLVNGALHGISVTNFDQGGRLAVVSGNLVRNIEIGAFPEPRGTGIFVSADTTLTGNVVENAARSGYGLGYGPYLRDVVATGNIARDCPIGFEVSVVQGVRSTVIANNLISGASRAAILGMRWEEPATGDLAQGGTEDYPELTIRDNHMA</sequence>
<evidence type="ECO:0000259" key="1">
    <source>
        <dbReference type="Pfam" id="PF13229"/>
    </source>
</evidence>
<dbReference type="NCBIfam" id="TIGR03807">
    <property type="entry name" value="RR_fam_repeat"/>
    <property type="match status" value="1"/>
</dbReference>
<comment type="caution">
    <text evidence="2">The sequence shown here is derived from an EMBL/GenBank/DDBJ whole genome shotgun (WGS) entry which is preliminary data.</text>
</comment>
<dbReference type="InterPro" id="IPR012334">
    <property type="entry name" value="Pectin_lyas_fold"/>
</dbReference>
<dbReference type="SUPFAM" id="SSF51126">
    <property type="entry name" value="Pectin lyase-like"/>
    <property type="match status" value="1"/>
</dbReference>
<dbReference type="Pfam" id="PF13229">
    <property type="entry name" value="Beta_helix"/>
    <property type="match status" value="2"/>
</dbReference>
<dbReference type="SMART" id="SM00710">
    <property type="entry name" value="PbH1"/>
    <property type="match status" value="7"/>
</dbReference>
<proteinExistence type="predicted"/>
<dbReference type="InterPro" id="IPR022388">
    <property type="entry name" value="CHP03808"/>
</dbReference>
<protein>
    <submittedName>
        <fullName evidence="2">Putative secreted repeat protein (TIGR03808 family)</fullName>
    </submittedName>
</protein>
<dbReference type="PROSITE" id="PS51318">
    <property type="entry name" value="TAT"/>
    <property type="match status" value="1"/>
</dbReference>
<dbReference type="InterPro" id="IPR006626">
    <property type="entry name" value="PbH1"/>
</dbReference>
<keyword evidence="3" id="KW-1185">Reference proteome</keyword>
<dbReference type="EMBL" id="SMAK01000006">
    <property type="protein sequence ID" value="TCT09810.1"/>
    <property type="molecule type" value="Genomic_DNA"/>
</dbReference>